<dbReference type="GO" id="GO:0004590">
    <property type="term" value="F:orotidine-5'-phosphate decarboxylase activity"/>
    <property type="evidence" value="ECO:0007669"/>
    <property type="project" value="InterPro"/>
</dbReference>
<dbReference type="EC" id="4.1.2.43" evidence="4"/>
<keyword evidence="5 8" id="KW-0456">Lyase</keyword>
<dbReference type="GO" id="GO:0006207">
    <property type="term" value="P:'de novo' pyrimidine nucleobase biosynthetic process"/>
    <property type="evidence" value="ECO:0007669"/>
    <property type="project" value="InterPro"/>
</dbReference>
<comment type="similarity">
    <text evidence="3">Belongs to the HPS/KGPDC family. HPS subfamily.</text>
</comment>
<dbReference type="InterPro" id="IPR041710">
    <property type="entry name" value="HPS/KGPDC"/>
</dbReference>
<evidence type="ECO:0000256" key="6">
    <source>
        <dbReference type="ARBA" id="ARBA00023277"/>
    </source>
</evidence>
<comment type="catalytic activity">
    <reaction evidence="1">
        <text>D-ribulose 5-phosphate + formaldehyde = D-arabino-hex-3-ulose 6-phosphate</text>
        <dbReference type="Rhea" id="RHEA:25201"/>
        <dbReference type="ChEBI" id="CHEBI:16842"/>
        <dbReference type="ChEBI" id="CHEBI:58121"/>
        <dbReference type="ChEBI" id="CHEBI:58542"/>
        <dbReference type="EC" id="4.1.2.43"/>
    </reaction>
</comment>
<comment type="pathway">
    <text evidence="2">One-carbon metabolism; formaldehyde assimilation via RuMP pathway; D-fructose 6-phosphate from D-ribulose 5-phosphate and formaldehyde: step 1/2.</text>
</comment>
<organism evidence="8 9">
    <name type="scientific">Pelosinus fermentans JBW45</name>
    <dbReference type="NCBI Taxonomy" id="1192197"/>
    <lineage>
        <taxon>Bacteria</taxon>
        <taxon>Bacillati</taxon>
        <taxon>Bacillota</taxon>
        <taxon>Negativicutes</taxon>
        <taxon>Selenomonadales</taxon>
        <taxon>Sporomusaceae</taxon>
        <taxon>Pelosinus</taxon>
    </lineage>
</organism>
<evidence type="ECO:0000313" key="9">
    <source>
        <dbReference type="Proteomes" id="UP000005361"/>
    </source>
</evidence>
<dbReference type="FunFam" id="3.20.20.70:FF:000022">
    <property type="entry name" value="3-keto-L-gulonate-6-phosphate decarboxylase UlaD"/>
    <property type="match status" value="1"/>
</dbReference>
<dbReference type="GO" id="GO:0043801">
    <property type="term" value="F:hexulose-6-phosphate synthase activity"/>
    <property type="evidence" value="ECO:0007669"/>
    <property type="project" value="UniProtKB-EC"/>
</dbReference>
<evidence type="ECO:0000256" key="2">
    <source>
        <dbReference type="ARBA" id="ARBA00005014"/>
    </source>
</evidence>
<gene>
    <name evidence="8" type="ORF">JBW_00828</name>
</gene>
<evidence type="ECO:0000256" key="3">
    <source>
        <dbReference type="ARBA" id="ARBA00006350"/>
    </source>
</evidence>
<evidence type="ECO:0000313" key="8">
    <source>
        <dbReference type="EMBL" id="AJQ26180.1"/>
    </source>
</evidence>
<dbReference type="HOGENOM" id="CLU_081825_1_0_9"/>
<evidence type="ECO:0000256" key="1">
    <source>
        <dbReference type="ARBA" id="ARBA00000718"/>
    </source>
</evidence>
<proteinExistence type="inferred from homology"/>
<dbReference type="InterPro" id="IPR017553">
    <property type="entry name" value="3-hexulose-6-phosphate_synth"/>
</dbReference>
<dbReference type="EMBL" id="CP010978">
    <property type="protein sequence ID" value="AJQ26180.1"/>
    <property type="molecule type" value="Genomic_DNA"/>
</dbReference>
<evidence type="ECO:0000256" key="5">
    <source>
        <dbReference type="ARBA" id="ARBA00023239"/>
    </source>
</evidence>
<feature type="domain" description="Orotidine 5'-phosphate decarboxylase" evidence="7">
    <location>
        <begin position="2"/>
        <end position="203"/>
    </location>
</feature>
<dbReference type="NCBIfam" id="TIGR03128">
    <property type="entry name" value="RuMP_HxlA"/>
    <property type="match status" value="1"/>
</dbReference>
<dbReference type="PANTHER" id="PTHR35039">
    <property type="entry name" value="3-KETO-L-GULONATE-6-PHOSPHATE DECARBOXYLASE SGBH-RELATED"/>
    <property type="match status" value="1"/>
</dbReference>
<dbReference type="SMART" id="SM00934">
    <property type="entry name" value="OMPdecase"/>
    <property type="match status" value="1"/>
</dbReference>
<dbReference type="UniPathway" id="UPA00294">
    <property type="reaction ID" value="UER00434"/>
</dbReference>
<accession>I9NQW5</accession>
<dbReference type="Proteomes" id="UP000005361">
    <property type="component" value="Chromosome"/>
</dbReference>
<name>I9NQW5_9FIRM</name>
<dbReference type="PANTHER" id="PTHR35039:SF3">
    <property type="entry name" value="3-KETO-L-GULONATE-6-PHOSPHATE DECARBOXYLASE SGBH-RELATED"/>
    <property type="match status" value="1"/>
</dbReference>
<dbReference type="Gene3D" id="3.20.20.70">
    <property type="entry name" value="Aldolase class I"/>
    <property type="match status" value="1"/>
</dbReference>
<dbReference type="CDD" id="cd04726">
    <property type="entry name" value="KGPDC_HPS"/>
    <property type="match status" value="1"/>
</dbReference>
<dbReference type="RefSeq" id="WP_007957582.1">
    <property type="nucleotide sequence ID" value="NZ_CP010978.1"/>
</dbReference>
<dbReference type="OrthoDB" id="43475at2"/>
<keyword evidence="6" id="KW-0119">Carbohydrate metabolism</keyword>
<sequence length="211" mass="23337">MKLQLALDDIKLDDALELVEKVRNYIDIIEIGTPFVIAEGMHAVRVMKERFPEKEILADLKIMDAGYYEAEEALQDGAHYVTVLGVTDILTVKGCVDAAEKYQGKIVVDMICITDLPKRIQEMEEIGVHYVSVHVGADQQAAGYNPLEDLKVMKQHAKKAKVSVAGGINSKTINDYVALQPDIVIVGSGITHALDPVKEAKFIYGKVQRMI</sequence>
<evidence type="ECO:0000256" key="4">
    <source>
        <dbReference type="ARBA" id="ARBA00012890"/>
    </source>
</evidence>
<reference evidence="8 9" key="1">
    <citation type="journal article" date="2015" name="Genome Announc.">
        <title>Complete Genome Sequence of Pelosinus fermentans JBW45, a Member of a Remarkably Competitive Group of Negativicutes in the Firmicutes Phylum.</title>
        <authorList>
            <person name="De Leon K.B."/>
            <person name="Utturkar S.M."/>
            <person name="Camilleri L.B."/>
            <person name="Elias D.A."/>
            <person name="Arkin A.P."/>
            <person name="Fields M.W."/>
            <person name="Brown S.D."/>
            <person name="Wall J.D."/>
        </authorList>
    </citation>
    <scope>NUCLEOTIDE SEQUENCE [LARGE SCALE GENOMIC DNA]</scope>
    <source>
        <strain evidence="8 9">JBW45</strain>
    </source>
</reference>
<dbReference type="KEGG" id="pft:JBW_00828"/>
<dbReference type="GO" id="GO:0019647">
    <property type="term" value="P:formaldehyde assimilation via ribulose monophosphate cycle"/>
    <property type="evidence" value="ECO:0007669"/>
    <property type="project" value="UniProtKB-UniPathway"/>
</dbReference>
<dbReference type="InterPro" id="IPR001754">
    <property type="entry name" value="OMPdeCOase_dom"/>
</dbReference>
<evidence type="ECO:0000259" key="7">
    <source>
        <dbReference type="SMART" id="SM00934"/>
    </source>
</evidence>
<dbReference type="GO" id="GO:0019854">
    <property type="term" value="P:L-ascorbic acid catabolic process"/>
    <property type="evidence" value="ECO:0007669"/>
    <property type="project" value="TreeGrafter"/>
</dbReference>
<dbReference type="InterPro" id="IPR011060">
    <property type="entry name" value="RibuloseP-bd_barrel"/>
</dbReference>
<dbReference type="GO" id="GO:0033982">
    <property type="term" value="F:3-dehydro-L-gulonate-6-phosphate decarboxylase activity"/>
    <property type="evidence" value="ECO:0007669"/>
    <property type="project" value="TreeGrafter"/>
</dbReference>
<dbReference type="Pfam" id="PF00215">
    <property type="entry name" value="OMPdecase"/>
    <property type="match status" value="1"/>
</dbReference>
<dbReference type="InterPro" id="IPR013785">
    <property type="entry name" value="Aldolase_TIM"/>
</dbReference>
<dbReference type="STRING" id="1192197.JBW_00828"/>
<dbReference type="SUPFAM" id="SSF51366">
    <property type="entry name" value="Ribulose-phoshate binding barrel"/>
    <property type="match status" value="1"/>
</dbReference>
<reference evidence="9" key="2">
    <citation type="submission" date="2015-02" db="EMBL/GenBank/DDBJ databases">
        <title>Complete Genome Sequence of Pelosinus fermentans JBW45.</title>
        <authorList>
            <person name="De Leon K.B."/>
            <person name="Utturkar S.M."/>
            <person name="Camilleri L.B."/>
            <person name="Arkin A.P."/>
            <person name="Fields M.W."/>
            <person name="Brown S.D."/>
            <person name="Wall J.D."/>
        </authorList>
    </citation>
    <scope>NUCLEOTIDE SEQUENCE [LARGE SCALE GENOMIC DNA]</scope>
    <source>
        <strain evidence="9">JBW45</strain>
    </source>
</reference>
<dbReference type="AlphaFoldDB" id="I9NQW5"/>
<protein>
    <recommendedName>
        <fullName evidence="4">3-hexulose-6-phosphate synthase</fullName>
        <ecNumber evidence="4">4.1.2.43</ecNumber>
    </recommendedName>
</protein>